<comment type="caution">
    <text evidence="1">The sequence shown here is derived from an EMBL/GenBank/DDBJ whole genome shotgun (WGS) entry which is preliminary data.</text>
</comment>
<keyword evidence="2" id="KW-1185">Reference proteome</keyword>
<dbReference type="Proteomes" id="UP001596072">
    <property type="component" value="Unassembled WGS sequence"/>
</dbReference>
<name>A0ABW0ZI69_9ACTN</name>
<accession>A0ABW0ZI69</accession>
<reference evidence="2" key="1">
    <citation type="journal article" date="2019" name="Int. J. Syst. Evol. Microbiol.">
        <title>The Global Catalogue of Microorganisms (GCM) 10K type strain sequencing project: providing services to taxonomists for standard genome sequencing and annotation.</title>
        <authorList>
            <consortium name="The Broad Institute Genomics Platform"/>
            <consortium name="The Broad Institute Genome Sequencing Center for Infectious Disease"/>
            <person name="Wu L."/>
            <person name="Ma J."/>
        </authorList>
    </citation>
    <scope>NUCLEOTIDE SEQUENCE [LARGE SCALE GENOMIC DNA]</scope>
    <source>
        <strain evidence="2">YIM 94188</strain>
    </source>
</reference>
<proteinExistence type="predicted"/>
<gene>
    <name evidence="1" type="ORF">ACFPQB_14005</name>
</gene>
<protein>
    <submittedName>
        <fullName evidence="1">Uncharacterized protein</fullName>
    </submittedName>
</protein>
<evidence type="ECO:0000313" key="2">
    <source>
        <dbReference type="Proteomes" id="UP001596072"/>
    </source>
</evidence>
<organism evidence="1 2">
    <name type="scientific">Nocardioides vastitatis</name>
    <dbReference type="NCBI Taxonomy" id="2568655"/>
    <lineage>
        <taxon>Bacteria</taxon>
        <taxon>Bacillati</taxon>
        <taxon>Actinomycetota</taxon>
        <taxon>Actinomycetes</taxon>
        <taxon>Propionibacteriales</taxon>
        <taxon>Nocardioidaceae</taxon>
        <taxon>Nocardioides</taxon>
    </lineage>
</organism>
<sequence>MIIDQSDIGMAGRLRSILLEMARREDELAADEAAARPYWSPTPDMVVARRNAAALLRAEADQFLAVS</sequence>
<dbReference type="EMBL" id="JBHSNS010000006">
    <property type="protein sequence ID" value="MFC5730037.1"/>
    <property type="molecule type" value="Genomic_DNA"/>
</dbReference>
<dbReference type="RefSeq" id="WP_136435465.1">
    <property type="nucleotide sequence ID" value="NZ_JBHSNS010000006.1"/>
</dbReference>
<evidence type="ECO:0000313" key="1">
    <source>
        <dbReference type="EMBL" id="MFC5730037.1"/>
    </source>
</evidence>